<proteinExistence type="predicted"/>
<name>A0A368SC21_SETIT</name>
<organism evidence="1">
    <name type="scientific">Setaria italica</name>
    <name type="common">Foxtail millet</name>
    <name type="synonym">Panicum italicum</name>
    <dbReference type="NCBI Taxonomy" id="4555"/>
    <lineage>
        <taxon>Eukaryota</taxon>
        <taxon>Viridiplantae</taxon>
        <taxon>Streptophyta</taxon>
        <taxon>Embryophyta</taxon>
        <taxon>Tracheophyta</taxon>
        <taxon>Spermatophyta</taxon>
        <taxon>Magnoliopsida</taxon>
        <taxon>Liliopsida</taxon>
        <taxon>Poales</taxon>
        <taxon>Poaceae</taxon>
        <taxon>PACMAD clade</taxon>
        <taxon>Panicoideae</taxon>
        <taxon>Panicodae</taxon>
        <taxon>Paniceae</taxon>
        <taxon>Cenchrinae</taxon>
        <taxon>Setaria</taxon>
    </lineage>
</organism>
<evidence type="ECO:0000313" key="1">
    <source>
        <dbReference type="EMBL" id="RCV39959.1"/>
    </source>
</evidence>
<reference evidence="1" key="1">
    <citation type="journal article" date="2012" name="Nat. Biotechnol.">
        <title>Reference genome sequence of the model plant Setaria.</title>
        <authorList>
            <person name="Bennetzen J.L."/>
            <person name="Schmutz J."/>
            <person name="Wang H."/>
            <person name="Percifield R."/>
            <person name="Hawkins J."/>
            <person name="Pontaroli A.C."/>
            <person name="Estep M."/>
            <person name="Feng L."/>
            <person name="Vaughn J.N."/>
            <person name="Grimwood J."/>
            <person name="Jenkins J."/>
            <person name="Barry K."/>
            <person name="Lindquist E."/>
            <person name="Hellsten U."/>
            <person name="Deshpande S."/>
            <person name="Wang X."/>
            <person name="Wu X."/>
            <person name="Mitros T."/>
            <person name="Triplett J."/>
            <person name="Yang X."/>
            <person name="Ye C.Y."/>
            <person name="Mauro-Herrera M."/>
            <person name="Wang L."/>
            <person name="Li P."/>
            <person name="Sharma M."/>
            <person name="Sharma R."/>
            <person name="Ronald P.C."/>
            <person name="Panaud O."/>
            <person name="Kellogg E.A."/>
            <person name="Brutnell T.P."/>
            <person name="Doust A.N."/>
            <person name="Tuskan G.A."/>
            <person name="Rokhsar D."/>
            <person name="Devos K.M."/>
        </authorList>
    </citation>
    <scope>NUCLEOTIDE SEQUENCE [LARGE SCALE GENOMIC DNA]</scope>
    <source>
        <strain evidence="1">Yugu1</strain>
    </source>
</reference>
<gene>
    <name evidence="1" type="ORF">SETIT_9G013100v2</name>
</gene>
<dbReference type="Pfam" id="PF07893">
    <property type="entry name" value="DUF1668"/>
    <property type="match status" value="1"/>
</dbReference>
<accession>A0A368SC21</accession>
<dbReference type="PANTHER" id="PTHR33085">
    <property type="entry name" value="OS12G0113100 PROTEIN-RELATED"/>
    <property type="match status" value="1"/>
</dbReference>
<dbReference type="InterPro" id="IPR012871">
    <property type="entry name" value="DUF1668_ORYSA"/>
</dbReference>
<protein>
    <submittedName>
        <fullName evidence="1">Uncharacterized protein</fullName>
    </submittedName>
</protein>
<sequence length="186" mass="21209">MGVSRLDLFYYPTTPRKAEQKKLDLRDMESWKVDCFGLSENKIICTDNCGLRPRPGLREQPGAVPRRARRRLARLRLRHGQRHTYCLDTATGEWSCCSGDWTMPFYGKAEYVPELDVWFGISDQDFLPCASDLSCALDGEKPELRGVWRNLFPPPEWESFRSTQIVSMGRKPCIGLLGCDSVSLAS</sequence>
<dbReference type="EMBL" id="CM003536">
    <property type="protein sequence ID" value="RCV39959.1"/>
    <property type="molecule type" value="Genomic_DNA"/>
</dbReference>
<dbReference type="AlphaFoldDB" id="A0A368SC21"/>
<reference evidence="1" key="2">
    <citation type="submission" date="2015-07" db="EMBL/GenBank/DDBJ databases">
        <authorList>
            <person name="Noorani M."/>
        </authorList>
    </citation>
    <scope>NUCLEOTIDE SEQUENCE</scope>
    <source>
        <strain evidence="1">Yugu1</strain>
    </source>
</reference>